<feature type="domain" description="MobA-like NTP transferase" evidence="3">
    <location>
        <begin position="3"/>
        <end position="120"/>
    </location>
</feature>
<comment type="caution">
    <text evidence="4">The sequence shown here is derived from an EMBL/GenBank/DDBJ whole genome shotgun (WGS) entry which is preliminary data.</text>
</comment>
<gene>
    <name evidence="4" type="ORF">DRZ78_00445</name>
</gene>
<evidence type="ECO:0000313" key="4">
    <source>
        <dbReference type="EMBL" id="RLE08740.1"/>
    </source>
</evidence>
<dbReference type="PANTHER" id="PTHR43584:SF5">
    <property type="entry name" value="PROTEIN LICC"/>
    <property type="match status" value="1"/>
</dbReference>
<dbReference type="GO" id="GO:0016779">
    <property type="term" value="F:nucleotidyltransferase activity"/>
    <property type="evidence" value="ECO:0007669"/>
    <property type="project" value="UniProtKB-KW"/>
</dbReference>
<name>A0A662D700_UNCAE</name>
<keyword evidence="1" id="KW-0808">Transferase</keyword>
<dbReference type="Proteomes" id="UP000277457">
    <property type="component" value="Unassembled WGS sequence"/>
</dbReference>
<dbReference type="AlphaFoldDB" id="A0A662D700"/>
<evidence type="ECO:0000256" key="2">
    <source>
        <dbReference type="ARBA" id="ARBA00022695"/>
    </source>
</evidence>
<protein>
    <recommendedName>
        <fullName evidence="3">MobA-like NTP transferase domain-containing protein</fullName>
    </recommendedName>
</protein>
<dbReference type="InterPro" id="IPR050065">
    <property type="entry name" value="GlmU-like"/>
</dbReference>
<proteinExistence type="predicted"/>
<evidence type="ECO:0000256" key="1">
    <source>
        <dbReference type="ARBA" id="ARBA00022679"/>
    </source>
</evidence>
<dbReference type="Pfam" id="PF12804">
    <property type="entry name" value="NTP_transf_3"/>
    <property type="match status" value="1"/>
</dbReference>
<dbReference type="PANTHER" id="PTHR43584">
    <property type="entry name" value="NUCLEOTIDYL TRANSFERASE"/>
    <property type="match status" value="1"/>
</dbReference>
<evidence type="ECO:0000313" key="5">
    <source>
        <dbReference type="Proteomes" id="UP000277457"/>
    </source>
</evidence>
<dbReference type="EMBL" id="QMPY01000009">
    <property type="protein sequence ID" value="RLE08740.1"/>
    <property type="molecule type" value="Genomic_DNA"/>
</dbReference>
<organism evidence="4 5">
    <name type="scientific">Aerophobetes bacterium</name>
    <dbReference type="NCBI Taxonomy" id="2030807"/>
    <lineage>
        <taxon>Bacteria</taxon>
        <taxon>Candidatus Aerophobota</taxon>
    </lineage>
</organism>
<dbReference type="SUPFAM" id="SSF53448">
    <property type="entry name" value="Nucleotide-diphospho-sugar transferases"/>
    <property type="match status" value="1"/>
</dbReference>
<sequence length="234" mass="26811">MKAVILAAGQGKRLGLGAPKALAKVDNISLIERTIHLFLTLGIRDLIIVVGYKAEEIEKFLSRSQIARDSKITWVENKEFHRGNGLSVFCVRDYVKEHFLLSMVDHIYEPAPLLNFPQHLGDLVCVVDSKPRFADPEGATKVLIEENRIKRVGKNLVNYNALDCGLFLCSRKIFPVLEETLREGKDEWDEAKDRFAQRFGAEAFDLRGNFWLDVDTLEELTRAEGLLRERKWKR</sequence>
<dbReference type="InterPro" id="IPR029044">
    <property type="entry name" value="Nucleotide-diphossugar_trans"/>
</dbReference>
<keyword evidence="2" id="KW-0548">Nucleotidyltransferase</keyword>
<reference evidence="4 5" key="1">
    <citation type="submission" date="2018-06" db="EMBL/GenBank/DDBJ databases">
        <title>Extensive metabolic versatility and redundancy in microbially diverse, dynamic hydrothermal sediments.</title>
        <authorList>
            <person name="Dombrowski N."/>
            <person name="Teske A."/>
            <person name="Baker B.J."/>
        </authorList>
    </citation>
    <scope>NUCLEOTIDE SEQUENCE [LARGE SCALE GENOMIC DNA]</scope>
    <source>
        <strain evidence="4">B7_G13</strain>
    </source>
</reference>
<dbReference type="Gene3D" id="3.90.550.10">
    <property type="entry name" value="Spore Coat Polysaccharide Biosynthesis Protein SpsA, Chain A"/>
    <property type="match status" value="1"/>
</dbReference>
<accession>A0A662D700</accession>
<evidence type="ECO:0000259" key="3">
    <source>
        <dbReference type="Pfam" id="PF12804"/>
    </source>
</evidence>
<dbReference type="InterPro" id="IPR025877">
    <property type="entry name" value="MobA-like_NTP_Trfase"/>
</dbReference>